<accession>A0A8J5VF09</accession>
<organism evidence="1 2">
    <name type="scientific">Zizania palustris</name>
    <name type="common">Northern wild rice</name>
    <dbReference type="NCBI Taxonomy" id="103762"/>
    <lineage>
        <taxon>Eukaryota</taxon>
        <taxon>Viridiplantae</taxon>
        <taxon>Streptophyta</taxon>
        <taxon>Embryophyta</taxon>
        <taxon>Tracheophyta</taxon>
        <taxon>Spermatophyta</taxon>
        <taxon>Magnoliopsida</taxon>
        <taxon>Liliopsida</taxon>
        <taxon>Poales</taxon>
        <taxon>Poaceae</taxon>
        <taxon>BOP clade</taxon>
        <taxon>Oryzoideae</taxon>
        <taxon>Oryzeae</taxon>
        <taxon>Zizaniinae</taxon>
        <taxon>Zizania</taxon>
    </lineage>
</organism>
<proteinExistence type="predicted"/>
<dbReference type="AlphaFoldDB" id="A0A8J5VF09"/>
<reference evidence="1" key="2">
    <citation type="submission" date="2021-02" db="EMBL/GenBank/DDBJ databases">
        <authorList>
            <person name="Kimball J.A."/>
            <person name="Haas M.W."/>
            <person name="Macchietto M."/>
            <person name="Kono T."/>
            <person name="Duquette J."/>
            <person name="Shao M."/>
        </authorList>
    </citation>
    <scope>NUCLEOTIDE SEQUENCE</scope>
    <source>
        <tissue evidence="1">Fresh leaf tissue</tissue>
    </source>
</reference>
<sequence length="104" mass="11575">MRPSPCDAGKPHLDSIDLIVRSVCDGIGFDPELEVPCGVVRQGGSRCREIGTAQSSQRVTFAPINWNYTGHNRHNKDGFYSLDLPRTIPYLRVSTHMGHLMPNL</sequence>
<reference evidence="1" key="1">
    <citation type="journal article" date="2021" name="bioRxiv">
        <title>Whole Genome Assembly and Annotation of Northern Wild Rice, Zizania palustris L., Supports a Whole Genome Duplication in the Zizania Genus.</title>
        <authorList>
            <person name="Haas M."/>
            <person name="Kono T."/>
            <person name="Macchietto M."/>
            <person name="Millas R."/>
            <person name="McGilp L."/>
            <person name="Shao M."/>
            <person name="Duquette J."/>
            <person name="Hirsch C.N."/>
            <person name="Kimball J."/>
        </authorList>
    </citation>
    <scope>NUCLEOTIDE SEQUENCE</scope>
    <source>
        <tissue evidence="1">Fresh leaf tissue</tissue>
    </source>
</reference>
<keyword evidence="2" id="KW-1185">Reference proteome</keyword>
<gene>
    <name evidence="1" type="ORF">GUJ93_ZPchr0005g14368</name>
</gene>
<name>A0A8J5VF09_ZIZPA</name>
<protein>
    <submittedName>
        <fullName evidence="1">Uncharacterized protein</fullName>
    </submittedName>
</protein>
<dbReference type="EMBL" id="JAAALK010000284">
    <property type="protein sequence ID" value="KAG8068192.1"/>
    <property type="molecule type" value="Genomic_DNA"/>
</dbReference>
<evidence type="ECO:0000313" key="1">
    <source>
        <dbReference type="EMBL" id="KAG8068192.1"/>
    </source>
</evidence>
<dbReference type="Proteomes" id="UP000729402">
    <property type="component" value="Unassembled WGS sequence"/>
</dbReference>
<comment type="caution">
    <text evidence="1">The sequence shown here is derived from an EMBL/GenBank/DDBJ whole genome shotgun (WGS) entry which is preliminary data.</text>
</comment>
<evidence type="ECO:0000313" key="2">
    <source>
        <dbReference type="Proteomes" id="UP000729402"/>
    </source>
</evidence>